<dbReference type="Gene3D" id="1.10.540.10">
    <property type="entry name" value="Acyl-CoA dehydrogenase/oxidase, N-terminal domain"/>
    <property type="match status" value="1"/>
</dbReference>
<dbReference type="Pfam" id="PF02770">
    <property type="entry name" value="Acyl-CoA_dh_M"/>
    <property type="match status" value="1"/>
</dbReference>
<dbReference type="SUPFAM" id="SSF56645">
    <property type="entry name" value="Acyl-CoA dehydrogenase NM domain-like"/>
    <property type="match status" value="1"/>
</dbReference>
<feature type="domain" description="Acyl-CoA dehydrogenase/oxidase N-terminal" evidence="8">
    <location>
        <begin position="6"/>
        <end position="121"/>
    </location>
</feature>
<dbReference type="InterPro" id="IPR046373">
    <property type="entry name" value="Acyl-CoA_Oxase/DH_mid-dom_sf"/>
</dbReference>
<proteinExistence type="inferred from homology"/>
<dbReference type="InterPro" id="IPR037069">
    <property type="entry name" value="AcylCoA_DH/ox_N_sf"/>
</dbReference>
<dbReference type="InterPro" id="IPR009075">
    <property type="entry name" value="AcylCo_DH/oxidase_C"/>
</dbReference>
<dbReference type="GO" id="GO:0016627">
    <property type="term" value="F:oxidoreductase activity, acting on the CH-CH group of donors"/>
    <property type="evidence" value="ECO:0007669"/>
    <property type="project" value="InterPro"/>
</dbReference>
<evidence type="ECO:0000256" key="1">
    <source>
        <dbReference type="ARBA" id="ARBA00001974"/>
    </source>
</evidence>
<gene>
    <name evidence="9" type="ORF">FSO04_03325</name>
</gene>
<dbReference type="InterPro" id="IPR013786">
    <property type="entry name" value="AcylCoA_DH/ox_N"/>
</dbReference>
<dbReference type="Pfam" id="PF02771">
    <property type="entry name" value="Acyl-CoA_dh_N"/>
    <property type="match status" value="1"/>
</dbReference>
<sequence length="405" mass="45593">MDLRESDDDKVFRASVREFVTARLPTEIRDRVLNFRHVPRDDYVRWQRILAANGWGAPAWPVEYGGAGWNATQRNIFDEECFTAGAPRQMPFGLSMVGPVLQKFGTPAQRDYFLPRIVSMEDWWCQGYSEPGAGSDLASLKTRAECVPRDGKPFYIVNGQKIWTSFAQWANWIFCLVRTHSDGRPQEGISFLLIDMKTPGITVRPIRTLDGGHDVNEVFFENVEVPDGNLVGEEHRGWAIAKYLLGHERTNIAGLGNCKRFMLRLKEIARTERKHGKPLIDDIRFRDRIAKVEIDLIAHEWSLLRAISAESAGRPLGPEASVLKIRGSEIQQELTELIMACAGPYAVPFVPQALEPDWSEGADATAHGELLNALAPHYLDWRKISIYGGSTEIQKNIIAKLALGI</sequence>
<dbReference type="RefSeq" id="WP_154558350.1">
    <property type="nucleotide sequence ID" value="NZ_JAQQFQ010000010.1"/>
</dbReference>
<dbReference type="PANTHER" id="PTHR43292:SF3">
    <property type="entry name" value="ACYL-COA DEHYDROGENASE FADE29"/>
    <property type="match status" value="1"/>
</dbReference>
<dbReference type="OrthoDB" id="9770681at2"/>
<comment type="similarity">
    <text evidence="2">Belongs to the acyl-CoA dehydrogenase family.</text>
</comment>
<protein>
    <submittedName>
        <fullName evidence="9">Pimeloyl-CoA dehydrogenase large subunit</fullName>
    </submittedName>
</protein>
<accession>A0A6N6WN41</accession>
<keyword evidence="3" id="KW-0285">Flavoprotein</keyword>
<organism evidence="9 10">
    <name type="scientific">Paraburkholderia madseniana</name>
    <dbReference type="NCBI Taxonomy" id="2599607"/>
    <lineage>
        <taxon>Bacteria</taxon>
        <taxon>Pseudomonadati</taxon>
        <taxon>Pseudomonadota</taxon>
        <taxon>Betaproteobacteria</taxon>
        <taxon>Burkholderiales</taxon>
        <taxon>Burkholderiaceae</taxon>
        <taxon>Paraburkholderia</taxon>
    </lineage>
</organism>
<comment type="cofactor">
    <cofactor evidence="1">
        <name>FAD</name>
        <dbReference type="ChEBI" id="CHEBI:57692"/>
    </cofactor>
</comment>
<dbReference type="GO" id="GO:0005886">
    <property type="term" value="C:plasma membrane"/>
    <property type="evidence" value="ECO:0007669"/>
    <property type="project" value="TreeGrafter"/>
</dbReference>
<dbReference type="Gene3D" id="2.40.110.10">
    <property type="entry name" value="Butyryl-CoA Dehydrogenase, subunit A, domain 2"/>
    <property type="match status" value="1"/>
</dbReference>
<dbReference type="Pfam" id="PF00441">
    <property type="entry name" value="Acyl-CoA_dh_1"/>
    <property type="match status" value="1"/>
</dbReference>
<dbReference type="PANTHER" id="PTHR43292">
    <property type="entry name" value="ACYL-COA DEHYDROGENASE"/>
    <property type="match status" value="1"/>
</dbReference>
<dbReference type="GO" id="GO:0050660">
    <property type="term" value="F:flavin adenine dinucleotide binding"/>
    <property type="evidence" value="ECO:0007669"/>
    <property type="project" value="InterPro"/>
</dbReference>
<dbReference type="SUPFAM" id="SSF47203">
    <property type="entry name" value="Acyl-CoA dehydrogenase C-terminal domain-like"/>
    <property type="match status" value="1"/>
</dbReference>
<dbReference type="InterPro" id="IPR006091">
    <property type="entry name" value="Acyl-CoA_Oxase/DH_mid-dom"/>
</dbReference>
<evidence type="ECO:0000256" key="3">
    <source>
        <dbReference type="ARBA" id="ARBA00022630"/>
    </source>
</evidence>
<dbReference type="Proteomes" id="UP000463700">
    <property type="component" value="Unassembled WGS sequence"/>
</dbReference>
<comment type="caution">
    <text evidence="9">The sequence shown here is derived from an EMBL/GenBank/DDBJ whole genome shotgun (WGS) entry which is preliminary data.</text>
</comment>
<evidence type="ECO:0000256" key="4">
    <source>
        <dbReference type="ARBA" id="ARBA00022827"/>
    </source>
</evidence>
<dbReference type="EMBL" id="VOSW01000004">
    <property type="protein sequence ID" value="KAE8761341.1"/>
    <property type="molecule type" value="Genomic_DNA"/>
</dbReference>
<dbReference type="InterPro" id="IPR036250">
    <property type="entry name" value="AcylCo_DH-like_C"/>
</dbReference>
<reference evidence="9 10" key="1">
    <citation type="journal article" date="2020" name="Int. J. Syst. Evol. Microbiol.">
        <title>Paraburkholderia madseniana sp. nov., a phenolic acid-degrading bacterium isolated from acidic forest soil.</title>
        <authorList>
            <person name="Wilhelm R.C."/>
            <person name="Murphy S.J.L."/>
            <person name="Feriancek N.M."/>
            <person name="Karasz D.C."/>
            <person name="DeRito C.M."/>
            <person name="Newman J.D."/>
            <person name="Buckley D.H."/>
        </authorList>
    </citation>
    <scope>NUCLEOTIDE SEQUENCE [LARGE SCALE GENOMIC DNA]</scope>
    <source>
        <strain evidence="9 10">RP11</strain>
    </source>
</reference>
<feature type="domain" description="Acyl-CoA oxidase/dehydrogenase middle" evidence="7">
    <location>
        <begin position="125"/>
        <end position="223"/>
    </location>
</feature>
<dbReference type="Gene3D" id="1.20.140.10">
    <property type="entry name" value="Butyryl-CoA Dehydrogenase, subunit A, domain 3"/>
    <property type="match status" value="1"/>
</dbReference>
<evidence type="ECO:0000259" key="8">
    <source>
        <dbReference type="Pfam" id="PF02771"/>
    </source>
</evidence>
<keyword evidence="5" id="KW-0560">Oxidoreductase</keyword>
<dbReference type="AlphaFoldDB" id="A0A6N6WN41"/>
<evidence type="ECO:0000259" key="7">
    <source>
        <dbReference type="Pfam" id="PF02770"/>
    </source>
</evidence>
<dbReference type="InterPro" id="IPR009100">
    <property type="entry name" value="AcylCoA_DH/oxidase_NM_dom_sf"/>
</dbReference>
<evidence type="ECO:0000259" key="6">
    <source>
        <dbReference type="Pfam" id="PF00441"/>
    </source>
</evidence>
<keyword evidence="4" id="KW-0274">FAD</keyword>
<dbReference type="FunFam" id="2.40.110.10:FF:000011">
    <property type="entry name" value="Acyl-CoA dehydrogenase FadE34"/>
    <property type="match status" value="1"/>
</dbReference>
<evidence type="ECO:0000256" key="5">
    <source>
        <dbReference type="ARBA" id="ARBA00023002"/>
    </source>
</evidence>
<feature type="domain" description="Acyl-CoA dehydrogenase/oxidase C-terminal" evidence="6">
    <location>
        <begin position="236"/>
        <end position="400"/>
    </location>
</feature>
<evidence type="ECO:0000313" key="9">
    <source>
        <dbReference type="EMBL" id="KAE8761341.1"/>
    </source>
</evidence>
<dbReference type="InterPro" id="IPR052161">
    <property type="entry name" value="Mycobact_Acyl-CoA_DH"/>
</dbReference>
<name>A0A6N6WN41_9BURK</name>
<evidence type="ECO:0000256" key="2">
    <source>
        <dbReference type="ARBA" id="ARBA00009347"/>
    </source>
</evidence>
<evidence type="ECO:0000313" key="10">
    <source>
        <dbReference type="Proteomes" id="UP000463700"/>
    </source>
</evidence>